<protein>
    <recommendedName>
        <fullName evidence="2">Protein kinase domain-containing protein</fullName>
    </recommendedName>
</protein>
<keyword evidence="4" id="KW-1185">Reference proteome</keyword>
<dbReference type="Proteomes" id="UP000775213">
    <property type="component" value="Unassembled WGS sequence"/>
</dbReference>
<feature type="compositionally biased region" description="Low complexity" evidence="1">
    <location>
        <begin position="487"/>
        <end position="501"/>
    </location>
</feature>
<proteinExistence type="predicted"/>
<feature type="compositionally biased region" description="Polar residues" evidence="1">
    <location>
        <begin position="14"/>
        <end position="24"/>
    </location>
</feature>
<dbReference type="EMBL" id="JAGFBR010000013">
    <property type="protein sequence ID" value="KAH0456364.1"/>
    <property type="molecule type" value="Genomic_DNA"/>
</dbReference>
<evidence type="ECO:0000313" key="3">
    <source>
        <dbReference type="EMBL" id="KAH0456364.1"/>
    </source>
</evidence>
<name>A0AAV7GLI5_DENCH</name>
<evidence type="ECO:0000259" key="2">
    <source>
        <dbReference type="PROSITE" id="PS50011"/>
    </source>
</evidence>
<dbReference type="InterPro" id="IPR011009">
    <property type="entry name" value="Kinase-like_dom_sf"/>
</dbReference>
<dbReference type="AlphaFoldDB" id="A0AAV7GLI5"/>
<dbReference type="InterPro" id="IPR000719">
    <property type="entry name" value="Prot_kinase_dom"/>
</dbReference>
<feature type="domain" description="Protein kinase" evidence="2">
    <location>
        <begin position="23"/>
        <end position="395"/>
    </location>
</feature>
<comment type="caution">
    <text evidence="3">The sequence shown here is derived from an EMBL/GenBank/DDBJ whole genome shotgun (WGS) entry which is preliminary data.</text>
</comment>
<dbReference type="Gene3D" id="1.10.510.10">
    <property type="entry name" value="Transferase(Phosphotransferase) domain 1"/>
    <property type="match status" value="1"/>
</dbReference>
<dbReference type="SUPFAM" id="SSF56112">
    <property type="entry name" value="Protein kinase-like (PK-like)"/>
    <property type="match status" value="1"/>
</dbReference>
<feature type="region of interest" description="Disordered" evidence="1">
    <location>
        <begin position="461"/>
        <end position="509"/>
    </location>
</feature>
<dbReference type="PANTHER" id="PTHR46863">
    <property type="entry name" value="OS09G0572100 PROTEIN"/>
    <property type="match status" value="1"/>
</dbReference>
<organism evidence="3 4">
    <name type="scientific">Dendrobium chrysotoxum</name>
    <name type="common">Orchid</name>
    <dbReference type="NCBI Taxonomy" id="161865"/>
    <lineage>
        <taxon>Eukaryota</taxon>
        <taxon>Viridiplantae</taxon>
        <taxon>Streptophyta</taxon>
        <taxon>Embryophyta</taxon>
        <taxon>Tracheophyta</taxon>
        <taxon>Spermatophyta</taxon>
        <taxon>Magnoliopsida</taxon>
        <taxon>Liliopsida</taxon>
        <taxon>Asparagales</taxon>
        <taxon>Orchidaceae</taxon>
        <taxon>Epidendroideae</taxon>
        <taxon>Malaxideae</taxon>
        <taxon>Dendrobiinae</taxon>
        <taxon>Dendrobium</taxon>
    </lineage>
</organism>
<dbReference type="GO" id="GO:0004672">
    <property type="term" value="F:protein kinase activity"/>
    <property type="evidence" value="ECO:0007669"/>
    <property type="project" value="InterPro"/>
</dbReference>
<evidence type="ECO:0000313" key="4">
    <source>
        <dbReference type="Proteomes" id="UP000775213"/>
    </source>
</evidence>
<dbReference type="PANTHER" id="PTHR46863:SF1">
    <property type="entry name" value="PROTEIN KINASE SUPERFAMILY PROTEIN"/>
    <property type="match status" value="1"/>
</dbReference>
<feature type="region of interest" description="Disordered" evidence="1">
    <location>
        <begin position="1"/>
        <end position="31"/>
    </location>
</feature>
<accession>A0AAV7GLI5</accession>
<dbReference type="Pfam" id="PF00069">
    <property type="entry name" value="Pkinase"/>
    <property type="match status" value="1"/>
</dbReference>
<dbReference type="PROSITE" id="PS50011">
    <property type="entry name" value="PROTEIN_KINASE_DOM"/>
    <property type="match status" value="1"/>
</dbReference>
<evidence type="ECO:0000256" key="1">
    <source>
        <dbReference type="SAM" id="MobiDB-lite"/>
    </source>
</evidence>
<sequence>MCKARRDADASQPRPISSKNHTVHTPSSTSAGASPTIFFSVTNTSIAGDRRTNSSSSRSISSLASLRSSLSDTPTVYSNAEISAATINPVAKHLSSSSYRCSLRGCDVFVYRRPFRGDPEALSVRLADVCKSHHRSLVRILGASVCADNIHLVYDFVPGASLSACLRNPLNPTFTALSSWISRMQVAADLAQGLDYIHHHAGGGGFIHNRIKSSAVIVSETGFNAKICYFGAAFLAGDIKIKKMMRTDSRSVKIEGTRGYLAPEVIAGGSVTRKSDVFAFGVVLLELISGDEPVKYRLGAGKEKRYEWVSLIETAREVVGAAAWEEEGSPAMASVTAVVERLGRVRRWVDHRLKDSFPLEVAEKMTVVALRCVEGDAAKRPGMSWVQGKISQLFLESKAWSERIRMPAEISATFGRDGRWRHSALREDDSRHLTLRRDDDRLAARMRLRLCSSWASAAARGRPAASHGRLQAFGSTAVRDGGTAAPRQTGRASGSSGGQRQDATAKRKR</sequence>
<reference evidence="3 4" key="1">
    <citation type="journal article" date="2021" name="Hortic Res">
        <title>Chromosome-scale assembly of the Dendrobium chrysotoxum genome enhances the understanding of orchid evolution.</title>
        <authorList>
            <person name="Zhang Y."/>
            <person name="Zhang G.Q."/>
            <person name="Zhang D."/>
            <person name="Liu X.D."/>
            <person name="Xu X.Y."/>
            <person name="Sun W.H."/>
            <person name="Yu X."/>
            <person name="Zhu X."/>
            <person name="Wang Z.W."/>
            <person name="Zhao X."/>
            <person name="Zhong W.Y."/>
            <person name="Chen H."/>
            <person name="Yin W.L."/>
            <person name="Huang T."/>
            <person name="Niu S.C."/>
            <person name="Liu Z.J."/>
        </authorList>
    </citation>
    <scope>NUCLEOTIDE SEQUENCE [LARGE SCALE GENOMIC DNA]</scope>
    <source>
        <strain evidence="3">Lindl</strain>
    </source>
</reference>
<dbReference type="GO" id="GO:0005524">
    <property type="term" value="F:ATP binding"/>
    <property type="evidence" value="ECO:0007669"/>
    <property type="project" value="InterPro"/>
</dbReference>
<gene>
    <name evidence="3" type="ORF">IEQ34_014271</name>
</gene>